<accession>A0A927MCF2</accession>
<dbReference type="RefSeq" id="WP_192768734.1">
    <property type="nucleotide sequence ID" value="NZ_JADBEB010000001.1"/>
</dbReference>
<name>A0A927MCF2_9ACTN</name>
<dbReference type="Proteomes" id="UP000649753">
    <property type="component" value="Unassembled WGS sequence"/>
</dbReference>
<dbReference type="Pfam" id="PF00903">
    <property type="entry name" value="Glyoxalase"/>
    <property type="match status" value="1"/>
</dbReference>
<reference evidence="2" key="1">
    <citation type="submission" date="2020-10" db="EMBL/GenBank/DDBJ databases">
        <title>Sequencing the genomes of 1000 actinobacteria strains.</title>
        <authorList>
            <person name="Klenk H.-P."/>
        </authorList>
    </citation>
    <scope>NUCLEOTIDE SEQUENCE</scope>
    <source>
        <strain evidence="2">DSM 46832</strain>
    </source>
</reference>
<dbReference type="InterPro" id="IPR004360">
    <property type="entry name" value="Glyas_Fos-R_dOase_dom"/>
</dbReference>
<evidence type="ECO:0000259" key="1">
    <source>
        <dbReference type="PROSITE" id="PS51819"/>
    </source>
</evidence>
<sequence>MPTPRLGSILLGSADPERLRTWYIDAFDPLQQPSGFLDFDGFDVLVDSRDDVAATTVEPGRVILNFEVTDARGVAAHLDGMGVTWVAPLEERKDGLFGTLLDPDGNYVQIIELNAEYLAAARGGSGMLAGSVAFNGFSVDDIPRAQEFYRDTLGIPVTEEYGMLHLHVGGNREILVYPKPDHQAATYTMLNFPVDDIDAAVAWLRERGVEMEKFDGVDDDGVFRKGGPLIAWFRDPAGNIMSVIKE</sequence>
<evidence type="ECO:0000313" key="2">
    <source>
        <dbReference type="EMBL" id="MBE1489233.1"/>
    </source>
</evidence>
<dbReference type="InterPro" id="IPR052164">
    <property type="entry name" value="Anthracycline_SecMetBiosynth"/>
</dbReference>
<feature type="domain" description="VOC" evidence="1">
    <location>
        <begin position="5"/>
        <end position="113"/>
    </location>
</feature>
<evidence type="ECO:0000313" key="3">
    <source>
        <dbReference type="Proteomes" id="UP000649753"/>
    </source>
</evidence>
<comment type="caution">
    <text evidence="2">The sequence shown here is derived from an EMBL/GenBank/DDBJ whole genome shotgun (WGS) entry which is preliminary data.</text>
</comment>
<dbReference type="SUPFAM" id="SSF54593">
    <property type="entry name" value="Glyoxalase/Bleomycin resistance protein/Dihydroxybiphenyl dioxygenase"/>
    <property type="match status" value="2"/>
</dbReference>
<dbReference type="GO" id="GO:0016829">
    <property type="term" value="F:lyase activity"/>
    <property type="evidence" value="ECO:0007669"/>
    <property type="project" value="UniProtKB-KW"/>
</dbReference>
<dbReference type="EMBL" id="JADBEB010000001">
    <property type="protein sequence ID" value="MBE1489233.1"/>
    <property type="molecule type" value="Genomic_DNA"/>
</dbReference>
<keyword evidence="3" id="KW-1185">Reference proteome</keyword>
<dbReference type="InterPro" id="IPR029068">
    <property type="entry name" value="Glyas_Bleomycin-R_OHBP_Dase"/>
</dbReference>
<keyword evidence="2" id="KW-0456">Lyase</keyword>
<dbReference type="PANTHER" id="PTHR33993">
    <property type="entry name" value="GLYOXALASE-RELATED"/>
    <property type="match status" value="1"/>
</dbReference>
<protein>
    <submittedName>
        <fullName evidence="2">Catechol 2,3-dioxygenase-like lactoylglutathione lyase family enzyme</fullName>
    </submittedName>
</protein>
<dbReference type="AlphaFoldDB" id="A0A927MCF2"/>
<gene>
    <name evidence="2" type="ORF">H4W31_004871</name>
</gene>
<dbReference type="PROSITE" id="PS51819">
    <property type="entry name" value="VOC"/>
    <property type="match status" value="2"/>
</dbReference>
<proteinExistence type="predicted"/>
<organism evidence="2 3">
    <name type="scientific">Plantactinospora soyae</name>
    <dbReference type="NCBI Taxonomy" id="1544732"/>
    <lineage>
        <taxon>Bacteria</taxon>
        <taxon>Bacillati</taxon>
        <taxon>Actinomycetota</taxon>
        <taxon>Actinomycetes</taxon>
        <taxon>Micromonosporales</taxon>
        <taxon>Micromonosporaceae</taxon>
        <taxon>Plantactinospora</taxon>
    </lineage>
</organism>
<feature type="domain" description="VOC" evidence="1">
    <location>
        <begin position="131"/>
        <end position="246"/>
    </location>
</feature>
<dbReference type="Gene3D" id="3.10.180.10">
    <property type="entry name" value="2,3-Dihydroxybiphenyl 1,2-Dioxygenase, domain 1"/>
    <property type="match status" value="2"/>
</dbReference>
<dbReference type="InterPro" id="IPR037523">
    <property type="entry name" value="VOC_core"/>
</dbReference>